<name>A0A964BUB4_9CYAN</name>
<dbReference type="AlphaFoldDB" id="A0A964BUB4"/>
<dbReference type="GO" id="GO:0001046">
    <property type="term" value="F:core promoter sequence-specific DNA binding"/>
    <property type="evidence" value="ECO:0007669"/>
    <property type="project" value="TreeGrafter"/>
</dbReference>
<dbReference type="RefSeq" id="WP_229643029.1">
    <property type="nucleotide sequence ID" value="NZ_JADWDC010000141.1"/>
</dbReference>
<organism evidence="1 2">
    <name type="scientific">Waterburya agarophytonicola KI4</name>
    <dbReference type="NCBI Taxonomy" id="2874699"/>
    <lineage>
        <taxon>Bacteria</taxon>
        <taxon>Bacillati</taxon>
        <taxon>Cyanobacteriota</taxon>
        <taxon>Cyanophyceae</taxon>
        <taxon>Pleurocapsales</taxon>
        <taxon>Hyellaceae</taxon>
        <taxon>Waterburya</taxon>
        <taxon>Waterburya agarophytonicola</taxon>
    </lineage>
</organism>
<reference evidence="1" key="1">
    <citation type="journal article" date="2021" name="Antonie Van Leeuwenhoek">
        <title>Draft genome and description of Waterburya agarophytonicola gen. nov. sp. nov. (Pleurocapsales, Cyanobacteria): a seaweed symbiont.</title>
        <authorList>
            <person name="Bonthond G."/>
            <person name="Shalygin S."/>
            <person name="Bayer T."/>
            <person name="Weinberger F."/>
        </authorList>
    </citation>
    <scope>NUCLEOTIDE SEQUENCE</scope>
    <source>
        <strain evidence="1">KI4</strain>
    </source>
</reference>
<gene>
    <name evidence="1" type="ORF">I4641_23640</name>
</gene>
<dbReference type="Proteomes" id="UP000729733">
    <property type="component" value="Unassembled WGS sequence"/>
</dbReference>
<protein>
    <submittedName>
        <fullName evidence="1">Transcriptional regulator</fullName>
    </submittedName>
</protein>
<proteinExistence type="predicted"/>
<dbReference type="PANTHER" id="PTHR40455">
    <property type="entry name" value="ANTITOXIN HIGA"/>
    <property type="match status" value="1"/>
</dbReference>
<dbReference type="InterPro" id="IPR010982">
    <property type="entry name" value="Lambda_DNA-bd_dom_sf"/>
</dbReference>
<dbReference type="InterPro" id="IPR039060">
    <property type="entry name" value="Antitox_HigA"/>
</dbReference>
<dbReference type="PANTHER" id="PTHR40455:SF1">
    <property type="entry name" value="ANTITOXIN HIGA"/>
    <property type="match status" value="1"/>
</dbReference>
<comment type="caution">
    <text evidence="1">The sequence shown here is derived from an EMBL/GenBank/DDBJ whole genome shotgun (WGS) entry which is preliminary data.</text>
</comment>
<evidence type="ECO:0000313" key="2">
    <source>
        <dbReference type="Proteomes" id="UP000729733"/>
    </source>
</evidence>
<dbReference type="GO" id="GO:0006355">
    <property type="term" value="P:regulation of DNA-templated transcription"/>
    <property type="evidence" value="ECO:0007669"/>
    <property type="project" value="InterPro"/>
</dbReference>
<accession>A0A964BUB4</accession>
<sequence length="125" mass="14054">MELRPIKTESDYQNALIEIERLFDAKPNSLLLDRLDILTTLVEAYEQEHYPIDAPDPISAILYYLSARGLSHQDLAASIGDTEQVTAILNRQQALNLDAIRRLNQDFGIPAEVLIKPYSLSKTSA</sequence>
<evidence type="ECO:0000313" key="1">
    <source>
        <dbReference type="EMBL" id="MCC0179929.1"/>
    </source>
</evidence>
<dbReference type="EMBL" id="JADWDC010000141">
    <property type="protein sequence ID" value="MCC0179929.1"/>
    <property type="molecule type" value="Genomic_DNA"/>
</dbReference>
<keyword evidence="2" id="KW-1185">Reference proteome</keyword>
<dbReference type="SUPFAM" id="SSF47413">
    <property type="entry name" value="lambda repressor-like DNA-binding domains"/>
    <property type="match status" value="1"/>
</dbReference>